<name>A0A4R7ZQI4_9FIRM</name>
<evidence type="ECO:0000313" key="3">
    <source>
        <dbReference type="EMBL" id="TDW20203.1"/>
    </source>
</evidence>
<dbReference type="RefSeq" id="WP_134169312.1">
    <property type="nucleotide sequence ID" value="NZ_SODD01000014.1"/>
</dbReference>
<dbReference type="Proteomes" id="UP000294743">
    <property type="component" value="Unassembled WGS sequence"/>
</dbReference>
<keyword evidence="2" id="KW-0472">Membrane</keyword>
<evidence type="ECO:0000256" key="1">
    <source>
        <dbReference type="SAM" id="MobiDB-lite"/>
    </source>
</evidence>
<dbReference type="OrthoDB" id="2491930at2"/>
<feature type="region of interest" description="Disordered" evidence="1">
    <location>
        <begin position="52"/>
        <end position="76"/>
    </location>
</feature>
<accession>A0A4R7ZQI4</accession>
<evidence type="ECO:0000256" key="2">
    <source>
        <dbReference type="SAM" id="Phobius"/>
    </source>
</evidence>
<sequence>MQNRKGKIWLLVCVLFICVAITVSVIGNHLIYISQIEKEAISLFPSVAVESDETNDEGGSSSIAITNNANGVGTQQNTEGIETFDNKQTWSTETDVEIFKLTYTNDDGKVSVVSSNGEEVIAPGTENEYTFHIKNNGSTTVKYQMTCEVLTSPSDVDFPVNIAMKSYTGDYLLGSDQGMERLAKGSFIRDEASLYAKNYAYYTLFWEWPFEQGDDDFDTYLGNRAVDEDLTVTVVIRTYAWSDENSQIADGGLRNPNTGDTTNVMYYLMLGGIAVVLVACIIWKKKKDGEHDEE</sequence>
<feature type="compositionally biased region" description="Polar residues" evidence="1">
    <location>
        <begin position="57"/>
        <end position="76"/>
    </location>
</feature>
<reference evidence="3 4" key="1">
    <citation type="submission" date="2019-03" db="EMBL/GenBank/DDBJ databases">
        <title>Genomic Encyclopedia of Type Strains, Phase IV (KMG-IV): sequencing the most valuable type-strain genomes for metagenomic binning, comparative biology and taxonomic classification.</title>
        <authorList>
            <person name="Goeker M."/>
        </authorList>
    </citation>
    <scope>NUCLEOTIDE SEQUENCE [LARGE SCALE GENOMIC DNA]</scope>
    <source>
        <strain evidence="3 4">DSM 28867</strain>
    </source>
</reference>
<gene>
    <name evidence="3" type="ORF">EDD63_11433</name>
</gene>
<dbReference type="NCBIfam" id="TIGR01167">
    <property type="entry name" value="LPXTG_anchor"/>
    <property type="match status" value="1"/>
</dbReference>
<keyword evidence="4" id="KW-1185">Reference proteome</keyword>
<dbReference type="EMBL" id="SODD01000014">
    <property type="protein sequence ID" value="TDW20203.1"/>
    <property type="molecule type" value="Genomic_DNA"/>
</dbReference>
<organism evidence="3 4">
    <name type="scientific">Breznakia blatticola</name>
    <dbReference type="NCBI Taxonomy" id="1754012"/>
    <lineage>
        <taxon>Bacteria</taxon>
        <taxon>Bacillati</taxon>
        <taxon>Bacillota</taxon>
        <taxon>Erysipelotrichia</taxon>
        <taxon>Erysipelotrichales</taxon>
        <taxon>Erysipelotrichaceae</taxon>
        <taxon>Breznakia</taxon>
    </lineage>
</organism>
<evidence type="ECO:0000313" key="4">
    <source>
        <dbReference type="Proteomes" id="UP000294743"/>
    </source>
</evidence>
<feature type="transmembrane region" description="Helical" evidence="2">
    <location>
        <begin position="264"/>
        <end position="283"/>
    </location>
</feature>
<dbReference type="AlphaFoldDB" id="A0A4R7ZQI4"/>
<proteinExistence type="predicted"/>
<protein>
    <submittedName>
        <fullName evidence="3">LPXTG-motif cell wall-anchored protein</fullName>
    </submittedName>
</protein>
<keyword evidence="2" id="KW-0812">Transmembrane</keyword>
<keyword evidence="2" id="KW-1133">Transmembrane helix</keyword>
<comment type="caution">
    <text evidence="3">The sequence shown here is derived from an EMBL/GenBank/DDBJ whole genome shotgun (WGS) entry which is preliminary data.</text>
</comment>